<dbReference type="RefSeq" id="WP_144890162.1">
    <property type="nucleotide sequence ID" value="NZ_VLKO01000003.1"/>
</dbReference>
<dbReference type="Proteomes" id="UP000317519">
    <property type="component" value="Unassembled WGS sequence"/>
</dbReference>
<evidence type="ECO:0000313" key="2">
    <source>
        <dbReference type="Proteomes" id="UP000317519"/>
    </source>
</evidence>
<accession>A0ABY3FLT2</accession>
<dbReference type="EMBL" id="VLKO01000003">
    <property type="protein sequence ID" value="TWI01297.1"/>
    <property type="molecule type" value="Genomic_DNA"/>
</dbReference>
<comment type="caution">
    <text evidence="1">The sequence shown here is derived from an EMBL/GenBank/DDBJ whole genome shotgun (WGS) entry which is preliminary data.</text>
</comment>
<sequence>MIDKILTNLVYLFYPQNICAYTQKDEYFVTEEYKRLKEIIVDFDSEKSQIFRTSIIDSFGKDITLKNFKDLSLFDWEDRCFTFNLNIIENGELYTISIYLSVLIPYYLINVQKGMIELWFSKSQIEELEKENRETRKLKGLILDIETIIENKFLYKKFPKELCNIIIPNVSFQDSTFGHFNMFNAFFNNVIIKDHEN</sequence>
<protein>
    <submittedName>
        <fullName evidence="1">Uncharacterized protein</fullName>
    </submittedName>
</protein>
<organism evidence="1 2">
    <name type="scientific">Flavobacterium tiangeerense</name>
    <dbReference type="NCBI Taxonomy" id="459471"/>
    <lineage>
        <taxon>Bacteria</taxon>
        <taxon>Pseudomonadati</taxon>
        <taxon>Bacteroidota</taxon>
        <taxon>Flavobacteriia</taxon>
        <taxon>Flavobacteriales</taxon>
        <taxon>Flavobacteriaceae</taxon>
        <taxon>Flavobacterium</taxon>
    </lineage>
</organism>
<keyword evidence="2" id="KW-1185">Reference proteome</keyword>
<gene>
    <name evidence="1" type="ORF">IQ05_00873</name>
</gene>
<proteinExistence type="predicted"/>
<reference evidence="1 2" key="1">
    <citation type="journal article" date="2015" name="Stand. Genomic Sci.">
        <title>Genomic Encyclopedia of Bacterial and Archaeal Type Strains, Phase III: the genomes of soil and plant-associated and newly described type strains.</title>
        <authorList>
            <person name="Whitman W.B."/>
            <person name="Woyke T."/>
            <person name="Klenk H.P."/>
            <person name="Zhou Y."/>
            <person name="Lilburn T.G."/>
            <person name="Beck B.J."/>
            <person name="De Vos P."/>
            <person name="Vandamme P."/>
            <person name="Eisen J.A."/>
            <person name="Garrity G."/>
            <person name="Hugenholtz P."/>
            <person name="Kyrpides N.C."/>
        </authorList>
    </citation>
    <scope>NUCLEOTIDE SEQUENCE [LARGE SCALE GENOMIC DNA]</scope>
    <source>
        <strain evidence="1 2">CGMCC 1.6847</strain>
    </source>
</reference>
<evidence type="ECO:0000313" key="1">
    <source>
        <dbReference type="EMBL" id="TWI01297.1"/>
    </source>
</evidence>
<name>A0ABY3FLT2_9FLAO</name>